<sequence>MIRALLLSTTGSGVQALQFSGLADVLAGLGFSVEHVGLASPDPGRVQREPPRLALVWLAHDHAGELARGDFGLSPDSLLFSVVQAGAHASVVDAAHGAAFDATLSAPVNVSALAHALAEHGFVAVSPGECAAVGTLLDTLAGGDADIVRELVDSLVETNRTDLEMMRTALADGAWQRFSSGAHRIKGSARILECGALVTLCGRLESVAQFGDLATAQALLPILAPTLAHLDASLAALRPPPASGPTAIFTLTAIPTAAAPHDGGDG</sequence>
<dbReference type="Proteomes" id="UP000031843">
    <property type="component" value="Chromosome secondary"/>
</dbReference>
<dbReference type="Gene3D" id="1.20.120.160">
    <property type="entry name" value="HPT domain"/>
    <property type="match status" value="1"/>
</dbReference>
<evidence type="ECO:0000259" key="3">
    <source>
        <dbReference type="PROSITE" id="PS50894"/>
    </source>
</evidence>
<dbReference type="InterPro" id="IPR008207">
    <property type="entry name" value="Sig_transdc_His_kin_Hpt_dom"/>
</dbReference>
<keyword evidence="5" id="KW-1185">Reference proteome</keyword>
<dbReference type="CDD" id="cd00088">
    <property type="entry name" value="HPT"/>
    <property type="match status" value="1"/>
</dbReference>
<dbReference type="AlphaFoldDB" id="A0A0C4YR03"/>
<dbReference type="GO" id="GO:0000160">
    <property type="term" value="P:phosphorelay signal transduction system"/>
    <property type="evidence" value="ECO:0007669"/>
    <property type="project" value="UniProtKB-KW"/>
</dbReference>
<dbReference type="STRING" id="68895.RR42_s2853"/>
<proteinExistence type="predicted"/>
<protein>
    <recommendedName>
        <fullName evidence="3">HPt domain-containing protein</fullName>
    </recommendedName>
</protein>
<gene>
    <name evidence="4" type="ORF">RR42_s2853</name>
</gene>
<evidence type="ECO:0000256" key="1">
    <source>
        <dbReference type="ARBA" id="ARBA00023012"/>
    </source>
</evidence>
<dbReference type="OrthoDB" id="8970540at2"/>
<evidence type="ECO:0000313" key="4">
    <source>
        <dbReference type="EMBL" id="AJG24434.1"/>
    </source>
</evidence>
<dbReference type="Pfam" id="PF01627">
    <property type="entry name" value="Hpt"/>
    <property type="match status" value="1"/>
</dbReference>
<dbReference type="RefSeq" id="WP_052495160.1">
    <property type="nucleotide sequence ID" value="NZ_CP010537.1"/>
</dbReference>
<name>A0A0C4YR03_9BURK</name>
<accession>A0A0C4YR03</accession>
<organism evidence="4 5">
    <name type="scientific">Cupriavidus basilensis</name>
    <dbReference type="NCBI Taxonomy" id="68895"/>
    <lineage>
        <taxon>Bacteria</taxon>
        <taxon>Pseudomonadati</taxon>
        <taxon>Pseudomonadota</taxon>
        <taxon>Betaproteobacteria</taxon>
        <taxon>Burkholderiales</taxon>
        <taxon>Burkholderiaceae</taxon>
        <taxon>Cupriavidus</taxon>
    </lineage>
</organism>
<feature type="modified residue" description="Phosphohistidine" evidence="2">
    <location>
        <position position="183"/>
    </location>
</feature>
<dbReference type="GO" id="GO:0004672">
    <property type="term" value="F:protein kinase activity"/>
    <property type="evidence" value="ECO:0007669"/>
    <property type="project" value="UniProtKB-ARBA"/>
</dbReference>
<feature type="domain" description="HPt" evidence="3">
    <location>
        <begin position="144"/>
        <end position="237"/>
    </location>
</feature>
<dbReference type="KEGG" id="cbw:RR42_s2853"/>
<evidence type="ECO:0000256" key="2">
    <source>
        <dbReference type="PROSITE-ProRule" id="PRU00110"/>
    </source>
</evidence>
<reference evidence="4 5" key="1">
    <citation type="journal article" date="2015" name="Genome Announc.">
        <title>Complete Genome Sequence of Cupriavidus basilensis 4G11, Isolated from the Oak Ridge Field Research Center Site.</title>
        <authorList>
            <person name="Ray J."/>
            <person name="Waters R.J."/>
            <person name="Skerker J.M."/>
            <person name="Kuehl J.V."/>
            <person name="Price M.N."/>
            <person name="Huang J."/>
            <person name="Chakraborty R."/>
            <person name="Arkin A.P."/>
            <person name="Deutschbauer A."/>
        </authorList>
    </citation>
    <scope>NUCLEOTIDE SEQUENCE [LARGE SCALE GENOMIC DNA]</scope>
    <source>
        <strain evidence="4">4G11</strain>
    </source>
</reference>
<dbReference type="SMART" id="SM00073">
    <property type="entry name" value="HPT"/>
    <property type="match status" value="1"/>
</dbReference>
<dbReference type="EMBL" id="CP010537">
    <property type="protein sequence ID" value="AJG24434.1"/>
    <property type="molecule type" value="Genomic_DNA"/>
</dbReference>
<dbReference type="SUPFAM" id="SSF47226">
    <property type="entry name" value="Histidine-containing phosphotransfer domain, HPT domain"/>
    <property type="match status" value="1"/>
</dbReference>
<dbReference type="PROSITE" id="PS50894">
    <property type="entry name" value="HPT"/>
    <property type="match status" value="1"/>
</dbReference>
<keyword evidence="1" id="KW-0902">Two-component regulatory system</keyword>
<dbReference type="InterPro" id="IPR036641">
    <property type="entry name" value="HPT_dom_sf"/>
</dbReference>
<evidence type="ECO:0000313" key="5">
    <source>
        <dbReference type="Proteomes" id="UP000031843"/>
    </source>
</evidence>
<keyword evidence="2" id="KW-0597">Phosphoprotein</keyword>